<evidence type="ECO:0000256" key="2">
    <source>
        <dbReference type="ARBA" id="ARBA00006490"/>
    </source>
</evidence>
<comment type="caution">
    <text evidence="10">The sequence shown here is derived from an EMBL/GenBank/DDBJ whole genome shotgun (WGS) entry which is preliminary data.</text>
</comment>
<dbReference type="Proteomes" id="UP000231263">
    <property type="component" value="Unassembled WGS sequence"/>
</dbReference>
<dbReference type="EMBL" id="PFWT01000013">
    <property type="protein sequence ID" value="PJA46224.1"/>
    <property type="molecule type" value="Genomic_DNA"/>
</dbReference>
<comment type="catalytic activity">
    <reaction evidence="8">
        <text>(sulfur carrier)-H + L-cysteine = (sulfur carrier)-SH + L-alanine</text>
        <dbReference type="Rhea" id="RHEA:43892"/>
        <dbReference type="Rhea" id="RHEA-COMP:14737"/>
        <dbReference type="Rhea" id="RHEA-COMP:14739"/>
        <dbReference type="ChEBI" id="CHEBI:29917"/>
        <dbReference type="ChEBI" id="CHEBI:35235"/>
        <dbReference type="ChEBI" id="CHEBI:57972"/>
        <dbReference type="ChEBI" id="CHEBI:64428"/>
        <dbReference type="EC" id="2.8.1.7"/>
    </reaction>
</comment>
<dbReference type="Gene3D" id="3.90.1150.10">
    <property type="entry name" value="Aspartate Aminotransferase, domain 1"/>
    <property type="match status" value="1"/>
</dbReference>
<keyword evidence="3" id="KW-0808">Transferase</keyword>
<feature type="domain" description="Aminotransferase class V" evidence="9">
    <location>
        <begin position="6"/>
        <end position="375"/>
    </location>
</feature>
<proteinExistence type="inferred from homology"/>
<dbReference type="Gene3D" id="1.10.260.50">
    <property type="match status" value="1"/>
</dbReference>
<evidence type="ECO:0000256" key="8">
    <source>
        <dbReference type="ARBA" id="ARBA00050776"/>
    </source>
</evidence>
<comment type="cofactor">
    <cofactor evidence="1">
        <name>pyridoxal 5'-phosphate</name>
        <dbReference type="ChEBI" id="CHEBI:597326"/>
    </cofactor>
</comment>
<evidence type="ECO:0000256" key="1">
    <source>
        <dbReference type="ARBA" id="ARBA00001933"/>
    </source>
</evidence>
<dbReference type="SUPFAM" id="SSF53383">
    <property type="entry name" value="PLP-dependent transferases"/>
    <property type="match status" value="1"/>
</dbReference>
<protein>
    <submittedName>
        <fullName evidence="10">Cysteine desulfurase NifS</fullName>
    </submittedName>
</protein>
<keyword evidence="6" id="KW-0408">Iron</keyword>
<dbReference type="InterPro" id="IPR000192">
    <property type="entry name" value="Aminotrans_V_dom"/>
</dbReference>
<evidence type="ECO:0000313" key="10">
    <source>
        <dbReference type="EMBL" id="PJA46224.1"/>
    </source>
</evidence>
<dbReference type="InterPro" id="IPR015424">
    <property type="entry name" value="PyrdxlP-dep_Trfase"/>
</dbReference>
<comment type="similarity">
    <text evidence="2">Belongs to the class-V pyridoxal-phosphate-dependent aminotransferase family. NifS/IscS subfamily.</text>
</comment>
<evidence type="ECO:0000256" key="7">
    <source>
        <dbReference type="ARBA" id="ARBA00023014"/>
    </source>
</evidence>
<dbReference type="PANTHER" id="PTHR11601">
    <property type="entry name" value="CYSTEINE DESULFURYLASE FAMILY MEMBER"/>
    <property type="match status" value="1"/>
</dbReference>
<evidence type="ECO:0000259" key="9">
    <source>
        <dbReference type="Pfam" id="PF00266"/>
    </source>
</evidence>
<evidence type="ECO:0000256" key="4">
    <source>
        <dbReference type="ARBA" id="ARBA00022723"/>
    </source>
</evidence>
<dbReference type="PANTHER" id="PTHR11601:SF34">
    <property type="entry name" value="CYSTEINE DESULFURASE"/>
    <property type="match status" value="1"/>
</dbReference>
<dbReference type="AlphaFoldDB" id="A0A2M7XEC9"/>
<organism evidence="10 11">
    <name type="scientific">Candidatus Uhrbacteria bacterium CG_4_9_14_3_um_filter_41_35</name>
    <dbReference type="NCBI Taxonomy" id="1975034"/>
    <lineage>
        <taxon>Bacteria</taxon>
        <taxon>Candidatus Uhriibacteriota</taxon>
    </lineage>
</organism>
<gene>
    <name evidence="10" type="ORF">CO173_03320</name>
</gene>
<dbReference type="InterPro" id="IPR015422">
    <property type="entry name" value="PyrdxlP-dep_Trfase_small"/>
</dbReference>
<keyword evidence="4" id="KW-0479">Metal-binding</keyword>
<dbReference type="GO" id="GO:0031071">
    <property type="term" value="F:cysteine desulfurase activity"/>
    <property type="evidence" value="ECO:0007669"/>
    <property type="project" value="UniProtKB-EC"/>
</dbReference>
<dbReference type="Gene3D" id="3.40.640.10">
    <property type="entry name" value="Type I PLP-dependent aspartate aminotransferase-like (Major domain)"/>
    <property type="match status" value="1"/>
</dbReference>
<dbReference type="InterPro" id="IPR016454">
    <property type="entry name" value="Cysteine_dSase"/>
</dbReference>
<evidence type="ECO:0000313" key="11">
    <source>
        <dbReference type="Proteomes" id="UP000231263"/>
    </source>
</evidence>
<reference evidence="11" key="1">
    <citation type="submission" date="2017-09" db="EMBL/GenBank/DDBJ databases">
        <title>Depth-based differentiation of microbial function through sediment-hosted aquifers and enrichment of novel symbionts in the deep terrestrial subsurface.</title>
        <authorList>
            <person name="Probst A.J."/>
            <person name="Ladd B."/>
            <person name="Jarett J.K."/>
            <person name="Geller-Mcgrath D.E."/>
            <person name="Sieber C.M.K."/>
            <person name="Emerson J.B."/>
            <person name="Anantharaman K."/>
            <person name="Thomas B.C."/>
            <person name="Malmstrom R."/>
            <person name="Stieglmeier M."/>
            <person name="Klingl A."/>
            <person name="Woyke T."/>
            <person name="Ryan C.M."/>
            <person name="Banfield J.F."/>
        </authorList>
    </citation>
    <scope>NUCLEOTIDE SEQUENCE [LARGE SCALE GENOMIC DNA]</scope>
</reference>
<evidence type="ECO:0000256" key="6">
    <source>
        <dbReference type="ARBA" id="ARBA00023004"/>
    </source>
</evidence>
<sequence length="401" mass="43879">MENKTVYLDHAATTPVDTRVRELMLPFLSEKFGNPSSFHTVGKIAADAIAESRAKIAKVLNIRPDEIIFTSGGTEADNLAVLGFARANKKFGNHIVTTKVEHPAVLEAVEHLVKVEGFEVTYVPVDQFGMVDVEGVLRAITEQTILVSIIYANNEIGTINPIKKIGAKIRNDREAGKRQFPIFHTDACQALGAVEVDVQKINVDAMTINASKIYGPKGVGALYLRRGLKTEPLQFGGSQEGRRRPGTENVIGIVGFGEAVAIAEARREVDSEIQTELRDYFIGEVLKRIAKTRLNGHRTERLPNNINISFMDVEGEALLLYLDAKGIFAATGSACTSASLDPSHVILALGLPFEVAHGSLRFTLGRSTTKEDVDYALQVLPELVEKLRKISPVSVDPKYYV</sequence>
<dbReference type="GO" id="GO:0051536">
    <property type="term" value="F:iron-sulfur cluster binding"/>
    <property type="evidence" value="ECO:0007669"/>
    <property type="project" value="UniProtKB-KW"/>
</dbReference>
<keyword evidence="7" id="KW-0411">Iron-sulfur</keyword>
<evidence type="ECO:0000256" key="5">
    <source>
        <dbReference type="ARBA" id="ARBA00022898"/>
    </source>
</evidence>
<keyword evidence="5" id="KW-0663">Pyridoxal phosphate</keyword>
<dbReference type="GO" id="GO:0046872">
    <property type="term" value="F:metal ion binding"/>
    <property type="evidence" value="ECO:0007669"/>
    <property type="project" value="UniProtKB-KW"/>
</dbReference>
<name>A0A2M7XEC9_9BACT</name>
<dbReference type="InterPro" id="IPR015421">
    <property type="entry name" value="PyrdxlP-dep_Trfase_major"/>
</dbReference>
<accession>A0A2M7XEC9</accession>
<evidence type="ECO:0000256" key="3">
    <source>
        <dbReference type="ARBA" id="ARBA00022679"/>
    </source>
</evidence>
<dbReference type="Pfam" id="PF00266">
    <property type="entry name" value="Aminotran_5"/>
    <property type="match status" value="1"/>
</dbReference>
<dbReference type="PIRSF" id="PIRSF005572">
    <property type="entry name" value="NifS"/>
    <property type="match status" value="1"/>
</dbReference>